<evidence type="ECO:0000313" key="2">
    <source>
        <dbReference type="EMBL" id="CAB4128450.1"/>
    </source>
</evidence>
<evidence type="ECO:0000256" key="1">
    <source>
        <dbReference type="SAM" id="MobiDB-lite"/>
    </source>
</evidence>
<protein>
    <submittedName>
        <fullName evidence="2">Uncharacterized protein</fullName>
    </submittedName>
</protein>
<gene>
    <name evidence="2" type="ORF">UFOVP99_35</name>
</gene>
<name>A0A6J5L737_9CAUD</name>
<organism evidence="2">
    <name type="scientific">uncultured Caudovirales phage</name>
    <dbReference type="NCBI Taxonomy" id="2100421"/>
    <lineage>
        <taxon>Viruses</taxon>
        <taxon>Duplodnaviria</taxon>
        <taxon>Heunggongvirae</taxon>
        <taxon>Uroviricota</taxon>
        <taxon>Caudoviricetes</taxon>
        <taxon>Peduoviridae</taxon>
        <taxon>Maltschvirus</taxon>
        <taxon>Maltschvirus maltsch</taxon>
    </lineage>
</organism>
<accession>A0A6J5L737</accession>
<sequence length="129" mass="13506">MAKPETPELLPADTAAPAPAPDLASLLAGLSPAHLAALAALAQQQQPNGKRRDDGGIAPLGEPQTEGLTVRLQARHLDYLTRRAAWYGEAPEMHLVRIMLEFRTSDPWDAVATVPAGMGAQAGSAPLLG</sequence>
<feature type="region of interest" description="Disordered" evidence="1">
    <location>
        <begin position="42"/>
        <end position="65"/>
    </location>
</feature>
<reference evidence="2" key="1">
    <citation type="submission" date="2020-04" db="EMBL/GenBank/DDBJ databases">
        <authorList>
            <person name="Chiriac C."/>
            <person name="Salcher M."/>
            <person name="Ghai R."/>
            <person name="Kavagutti S V."/>
        </authorList>
    </citation>
    <scope>NUCLEOTIDE SEQUENCE</scope>
</reference>
<proteinExistence type="predicted"/>
<dbReference type="EMBL" id="LR796221">
    <property type="protein sequence ID" value="CAB4128450.1"/>
    <property type="molecule type" value="Genomic_DNA"/>
</dbReference>